<dbReference type="Proteomes" id="UP001347796">
    <property type="component" value="Unassembled WGS sequence"/>
</dbReference>
<evidence type="ECO:0000313" key="4">
    <source>
        <dbReference type="EMBL" id="KAK6183015.1"/>
    </source>
</evidence>
<dbReference type="InterPro" id="IPR000246">
    <property type="entry name" value="Peptidase_T2"/>
</dbReference>
<dbReference type="GO" id="GO:0005737">
    <property type="term" value="C:cytoplasm"/>
    <property type="evidence" value="ECO:0007669"/>
    <property type="project" value="TreeGrafter"/>
</dbReference>
<dbReference type="GO" id="GO:0004298">
    <property type="term" value="F:threonine-type endopeptidase activity"/>
    <property type="evidence" value="ECO:0007669"/>
    <property type="project" value="InterPro"/>
</dbReference>
<dbReference type="InterPro" id="IPR037464">
    <property type="entry name" value="Taspase1"/>
</dbReference>
<dbReference type="Gene3D" id="3.60.20.30">
    <property type="entry name" value="(Glycosyl)asparaginase"/>
    <property type="match status" value="1"/>
</dbReference>
<dbReference type="GO" id="GO:0051604">
    <property type="term" value="P:protein maturation"/>
    <property type="evidence" value="ECO:0007669"/>
    <property type="project" value="TreeGrafter"/>
</dbReference>
<dbReference type="AlphaFoldDB" id="A0AAN8Q554"/>
<evidence type="ECO:0000256" key="3">
    <source>
        <dbReference type="PIRSR" id="PIRSR600246-3"/>
    </source>
</evidence>
<dbReference type="SUPFAM" id="SSF56235">
    <property type="entry name" value="N-terminal nucleophile aminohydrolases (Ntn hydrolases)"/>
    <property type="match status" value="1"/>
</dbReference>
<evidence type="ECO:0000256" key="2">
    <source>
        <dbReference type="PIRSR" id="PIRSR600246-1"/>
    </source>
</evidence>
<reference evidence="4 5" key="1">
    <citation type="submission" date="2024-01" db="EMBL/GenBank/DDBJ databases">
        <title>The genome of the rayed Mediterranean limpet Patella caerulea (Linnaeus, 1758).</title>
        <authorList>
            <person name="Anh-Thu Weber A."/>
            <person name="Halstead-Nussloch G."/>
        </authorList>
    </citation>
    <scope>NUCLEOTIDE SEQUENCE [LARGE SCALE GENOMIC DNA]</scope>
    <source>
        <strain evidence="4">AATW-2023a</strain>
        <tissue evidence="4">Whole specimen</tissue>
    </source>
</reference>
<name>A0AAN8Q554_PATCE</name>
<feature type="active site" description="Nucleophile" evidence="2">
    <location>
        <position position="197"/>
    </location>
</feature>
<comment type="similarity">
    <text evidence="1">Belongs to the Ntn-hydrolase family.</text>
</comment>
<evidence type="ECO:0000313" key="5">
    <source>
        <dbReference type="Proteomes" id="UP001347796"/>
    </source>
</evidence>
<keyword evidence="5" id="KW-1185">Reference proteome</keyword>
<comment type="caution">
    <text evidence="4">The sequence shown here is derived from an EMBL/GenBank/DDBJ whole genome shotgun (WGS) entry which is preliminary data.</text>
</comment>
<dbReference type="InterPro" id="IPR029055">
    <property type="entry name" value="Ntn_hydrolases_N"/>
</dbReference>
<dbReference type="Pfam" id="PF01112">
    <property type="entry name" value="Asparaginase_2"/>
    <property type="match status" value="1"/>
</dbReference>
<gene>
    <name evidence="4" type="ORF">SNE40_010570</name>
</gene>
<proteinExistence type="inferred from homology"/>
<dbReference type="CDD" id="cd04514">
    <property type="entry name" value="Taspase1_like"/>
    <property type="match status" value="1"/>
</dbReference>
<sequence length="365" mass="39114">MSLTGCFVAVHAGAGFHSLRKEEEYKDVCKTACVQAMQLLLEGESTLSAVTAATVSLEDASCTNAGVGSSLTMNGMVECDASIIDGQTSLFGIVGCLQGVKNPIKAAKKLIEKQQSDNLSHGRIPPSVLVGHGARKWCEQSGVETCDPALLITESSKRMHLKYRRKIEGCSSKHEKAHDVKRSRIEDNDINGSIQDTVGAICIDNNGNITASSSSGGIWLKHSGRIGPAATYGAGCWAKNRTKDRSGVAVTTSGSGEDIIRSLLAKTCADHIQTVDNLHQAINEVFHNEFIGDDSEKHGGVLVVKTEDVDSVELLWAHTTDSMCIGYMSSLQKTPKTFISRLPSDSQSGVSLKMEGKYINLTNKK</sequence>
<dbReference type="EMBL" id="JAZGQO010000007">
    <property type="protein sequence ID" value="KAK6183015.1"/>
    <property type="molecule type" value="Genomic_DNA"/>
</dbReference>
<dbReference type="PANTHER" id="PTHR10188">
    <property type="entry name" value="L-ASPARAGINASE"/>
    <property type="match status" value="1"/>
</dbReference>
<evidence type="ECO:0000256" key="1">
    <source>
        <dbReference type="ARBA" id="ARBA00010872"/>
    </source>
</evidence>
<evidence type="ECO:0008006" key="6">
    <source>
        <dbReference type="Google" id="ProtNLM"/>
    </source>
</evidence>
<dbReference type="PANTHER" id="PTHR10188:SF8">
    <property type="entry name" value="THREONINE ASPARTASE 1"/>
    <property type="match status" value="1"/>
</dbReference>
<accession>A0AAN8Q554</accession>
<protein>
    <recommendedName>
        <fullName evidence="6">Threonine aspartase 1</fullName>
    </recommendedName>
</protein>
<feature type="site" description="Cleavage; by autolysis" evidence="3">
    <location>
        <begin position="196"/>
        <end position="197"/>
    </location>
</feature>
<organism evidence="4 5">
    <name type="scientific">Patella caerulea</name>
    <name type="common">Rayed Mediterranean limpet</name>
    <dbReference type="NCBI Taxonomy" id="87958"/>
    <lineage>
        <taxon>Eukaryota</taxon>
        <taxon>Metazoa</taxon>
        <taxon>Spiralia</taxon>
        <taxon>Lophotrochozoa</taxon>
        <taxon>Mollusca</taxon>
        <taxon>Gastropoda</taxon>
        <taxon>Patellogastropoda</taxon>
        <taxon>Patelloidea</taxon>
        <taxon>Patellidae</taxon>
        <taxon>Patella</taxon>
    </lineage>
</organism>